<proteinExistence type="predicted"/>
<dbReference type="Proteomes" id="UP000322234">
    <property type="component" value="Unassembled WGS sequence"/>
</dbReference>
<sequence>MGRGGTAVVNGSSFRDQLSALDEACYALVTHKAPPAGQCVLKSVLPLAANLGHTAFKLDSFESAANILKENGRREAEKIVIEVTETLRQEYSFLDN</sequence>
<dbReference type="EMBL" id="VBQZ03000092">
    <property type="protein sequence ID" value="MXQ93343.1"/>
    <property type="molecule type" value="Genomic_DNA"/>
</dbReference>
<evidence type="ECO:0000313" key="2">
    <source>
        <dbReference type="Proteomes" id="UP000322234"/>
    </source>
</evidence>
<protein>
    <submittedName>
        <fullName evidence="1">Uncharacterized protein</fullName>
    </submittedName>
</protein>
<comment type="caution">
    <text evidence="1">The sequence shown here is derived from an EMBL/GenBank/DDBJ whole genome shotgun (WGS) entry which is preliminary data.</text>
</comment>
<keyword evidence="2" id="KW-1185">Reference proteome</keyword>
<accession>A0A6B0S1V0</accession>
<evidence type="ECO:0000313" key="1">
    <source>
        <dbReference type="EMBL" id="MXQ93343.1"/>
    </source>
</evidence>
<gene>
    <name evidence="1" type="ORF">E5288_WYG008047</name>
</gene>
<reference evidence="1" key="1">
    <citation type="submission" date="2019-10" db="EMBL/GenBank/DDBJ databases">
        <title>The sequence and de novo assembly of the wild yak genome.</title>
        <authorList>
            <person name="Liu Y."/>
        </authorList>
    </citation>
    <scope>NUCLEOTIDE SEQUENCE [LARGE SCALE GENOMIC DNA]</scope>
    <source>
        <strain evidence="1">WY2019</strain>
    </source>
</reference>
<dbReference type="AlphaFoldDB" id="A0A6B0S1V0"/>
<organism evidence="1 2">
    <name type="scientific">Bos mutus</name>
    <name type="common">wild yak</name>
    <dbReference type="NCBI Taxonomy" id="72004"/>
    <lineage>
        <taxon>Eukaryota</taxon>
        <taxon>Metazoa</taxon>
        <taxon>Chordata</taxon>
        <taxon>Craniata</taxon>
        <taxon>Vertebrata</taxon>
        <taxon>Euteleostomi</taxon>
        <taxon>Mammalia</taxon>
        <taxon>Eutheria</taxon>
        <taxon>Laurasiatheria</taxon>
        <taxon>Artiodactyla</taxon>
        <taxon>Ruminantia</taxon>
        <taxon>Pecora</taxon>
        <taxon>Bovidae</taxon>
        <taxon>Bovinae</taxon>
        <taxon>Bos</taxon>
    </lineage>
</organism>
<name>A0A6B0S1V0_9CETA</name>